<protein>
    <submittedName>
        <fullName evidence="5">TAP-like protein-domain-containing protein</fullName>
    </submittedName>
</protein>
<proteinExistence type="inferred from homology"/>
<evidence type="ECO:0000259" key="3">
    <source>
        <dbReference type="Pfam" id="PF00561"/>
    </source>
</evidence>
<dbReference type="InterPro" id="IPR051601">
    <property type="entry name" value="Serine_prot/Carboxylest_S33"/>
</dbReference>
<gene>
    <name evidence="5" type="ORF">BKA67DRAFT_574575</name>
</gene>
<dbReference type="SUPFAM" id="SSF53474">
    <property type="entry name" value="alpha/beta-Hydrolases"/>
    <property type="match status" value="1"/>
</dbReference>
<keyword evidence="6" id="KW-1185">Reference proteome</keyword>
<evidence type="ECO:0000256" key="1">
    <source>
        <dbReference type="ARBA" id="ARBA00010088"/>
    </source>
</evidence>
<dbReference type="PANTHER" id="PTHR43248">
    <property type="entry name" value="2-SUCCINYL-6-HYDROXY-2,4-CYCLOHEXADIENE-1-CARBOXYLATE SYNTHASE"/>
    <property type="match status" value="1"/>
</dbReference>
<comment type="similarity">
    <text evidence="1">Belongs to the peptidase S33 family.</text>
</comment>
<dbReference type="InterPro" id="IPR000073">
    <property type="entry name" value="AB_hydrolase_1"/>
</dbReference>
<feature type="domain" description="AB hydrolase-1" evidence="3">
    <location>
        <begin position="152"/>
        <end position="364"/>
    </location>
</feature>
<evidence type="ECO:0000313" key="6">
    <source>
        <dbReference type="Proteomes" id="UP000758603"/>
    </source>
</evidence>
<dbReference type="Pfam" id="PF00561">
    <property type="entry name" value="Abhydrolase_1"/>
    <property type="match status" value="1"/>
</dbReference>
<evidence type="ECO:0000256" key="2">
    <source>
        <dbReference type="ARBA" id="ARBA00022801"/>
    </source>
</evidence>
<dbReference type="Gene3D" id="3.40.50.1820">
    <property type="entry name" value="alpha/beta hydrolase"/>
    <property type="match status" value="1"/>
</dbReference>
<dbReference type="InterPro" id="IPR013595">
    <property type="entry name" value="Pept_S33_TAP-like_C"/>
</dbReference>
<dbReference type="AlphaFoldDB" id="A0A9P8ZUY3"/>
<sequence length="703" mass="77257">MAALKSSPLNDASVMRPTGIYLPKASSSVASRSARQGRACSLLIGVIAVWTLHFLCTGDITSALLITSGAAQSIHNDQKPASASGNFRWSDVGPSRTLQYTPCFGSYQCARLSVPLNWNASIEEQEASPRAAIAIIKLPAKVPVTDSRYGGPILMNPGGPGESGVYQVAFEGQHLQTVVDSHIDPLEDTTSSAESGKYFDVIGFDPRGVNNTTPRLRCFPDAFNQQAWLLRYLDFGLLWSSESVVGYEWARASALGASCAREEADGGILRYANTAQVAGDMVQIVEKEGEWRAAEAARILEKLDIRDEGLDEIMERTAYRAGQEKLQYWGKSYGTVIGATVSALYPERVKRVILDGVVDPADHYSGGWLTQLLDSDKIVSKFSFSPSDIESRFTSILLSLKKNPIPVMLPPSSVKNSGPELVTYGDAHLYLLSSMYFTFSTTEMFWDMLIALESRDTTSPTLLDLVAQKQARLSPAECDGGDDVEVPYPCVPYNSMLGPNQVIGCMDTGGSTNMTQDGYKEYLALLEAQSRWISPSWARNKLGCLGYAVQPAWRPDLTFETQKWDNTSHPLLIISNTHDPVTPIRNGRRVSTIFPGSVVLQQDSEGHCSHSNPSFCTARSIREYFQTGELPREGTVCQPEVKPFVGCIKEGGCDFEKVEEQRLWESLVDMADPFGLRRKNVTTKASTHFEAWSHLVSHKGLHT</sequence>
<evidence type="ECO:0000259" key="4">
    <source>
        <dbReference type="Pfam" id="PF08386"/>
    </source>
</evidence>
<reference evidence="5" key="1">
    <citation type="journal article" date="2021" name="Nat. Commun.">
        <title>Genetic determinants of endophytism in the Arabidopsis root mycobiome.</title>
        <authorList>
            <person name="Mesny F."/>
            <person name="Miyauchi S."/>
            <person name="Thiergart T."/>
            <person name="Pickel B."/>
            <person name="Atanasova L."/>
            <person name="Karlsson M."/>
            <person name="Huettel B."/>
            <person name="Barry K.W."/>
            <person name="Haridas S."/>
            <person name="Chen C."/>
            <person name="Bauer D."/>
            <person name="Andreopoulos W."/>
            <person name="Pangilinan J."/>
            <person name="LaButti K."/>
            <person name="Riley R."/>
            <person name="Lipzen A."/>
            <person name="Clum A."/>
            <person name="Drula E."/>
            <person name="Henrissat B."/>
            <person name="Kohler A."/>
            <person name="Grigoriev I.V."/>
            <person name="Martin F.M."/>
            <person name="Hacquard S."/>
        </authorList>
    </citation>
    <scope>NUCLEOTIDE SEQUENCE</scope>
    <source>
        <strain evidence="5">MPI-SDFR-AT-0073</strain>
    </source>
</reference>
<evidence type="ECO:0000313" key="5">
    <source>
        <dbReference type="EMBL" id="KAH6648354.1"/>
    </source>
</evidence>
<keyword evidence="2" id="KW-0378">Hydrolase</keyword>
<comment type="caution">
    <text evidence="5">The sequence shown here is derived from an EMBL/GenBank/DDBJ whole genome shotgun (WGS) entry which is preliminary data.</text>
</comment>
<dbReference type="GO" id="GO:0016787">
    <property type="term" value="F:hydrolase activity"/>
    <property type="evidence" value="ECO:0007669"/>
    <property type="project" value="UniProtKB-KW"/>
</dbReference>
<organism evidence="5 6">
    <name type="scientific">Truncatella angustata</name>
    <dbReference type="NCBI Taxonomy" id="152316"/>
    <lineage>
        <taxon>Eukaryota</taxon>
        <taxon>Fungi</taxon>
        <taxon>Dikarya</taxon>
        <taxon>Ascomycota</taxon>
        <taxon>Pezizomycotina</taxon>
        <taxon>Sordariomycetes</taxon>
        <taxon>Xylariomycetidae</taxon>
        <taxon>Amphisphaeriales</taxon>
        <taxon>Sporocadaceae</taxon>
        <taxon>Truncatella</taxon>
    </lineage>
</organism>
<dbReference type="EMBL" id="JAGPXC010000007">
    <property type="protein sequence ID" value="KAH6648354.1"/>
    <property type="molecule type" value="Genomic_DNA"/>
</dbReference>
<dbReference type="RefSeq" id="XP_045954861.1">
    <property type="nucleotide sequence ID" value="XM_046103432.1"/>
</dbReference>
<dbReference type="InterPro" id="IPR029058">
    <property type="entry name" value="AB_hydrolase_fold"/>
</dbReference>
<accession>A0A9P8ZUY3</accession>
<dbReference type="OrthoDB" id="425534at2759"/>
<dbReference type="PANTHER" id="PTHR43248:SF25">
    <property type="entry name" value="AB HYDROLASE-1 DOMAIN-CONTAINING PROTEIN-RELATED"/>
    <property type="match status" value="1"/>
</dbReference>
<dbReference type="Pfam" id="PF08386">
    <property type="entry name" value="Abhydrolase_4"/>
    <property type="match status" value="1"/>
</dbReference>
<feature type="domain" description="Peptidase S33 tripeptidyl aminopeptidase-like C-terminal" evidence="4">
    <location>
        <begin position="533"/>
        <end position="637"/>
    </location>
</feature>
<name>A0A9P8ZUY3_9PEZI</name>
<dbReference type="GeneID" id="70132324"/>
<dbReference type="Proteomes" id="UP000758603">
    <property type="component" value="Unassembled WGS sequence"/>
</dbReference>